<proteinExistence type="predicted"/>
<organism evidence="9 10">
    <name type="scientific">Gnomoniopsis smithogilvyi</name>
    <dbReference type="NCBI Taxonomy" id="1191159"/>
    <lineage>
        <taxon>Eukaryota</taxon>
        <taxon>Fungi</taxon>
        <taxon>Dikarya</taxon>
        <taxon>Ascomycota</taxon>
        <taxon>Pezizomycotina</taxon>
        <taxon>Sordariomycetes</taxon>
        <taxon>Sordariomycetidae</taxon>
        <taxon>Diaporthales</taxon>
        <taxon>Gnomoniaceae</taxon>
        <taxon>Gnomoniopsis</taxon>
    </lineage>
</organism>
<feature type="transmembrane region" description="Helical" evidence="7">
    <location>
        <begin position="445"/>
        <end position="466"/>
    </location>
</feature>
<evidence type="ECO:0000256" key="2">
    <source>
        <dbReference type="ARBA" id="ARBA00022554"/>
    </source>
</evidence>
<dbReference type="GO" id="GO:0005774">
    <property type="term" value="C:vacuolar membrane"/>
    <property type="evidence" value="ECO:0007669"/>
    <property type="project" value="UniProtKB-SubCell"/>
</dbReference>
<evidence type="ECO:0000256" key="1">
    <source>
        <dbReference type="ARBA" id="ARBA00004128"/>
    </source>
</evidence>
<sequence>MGKPHDEGSEEMKYGENFERESVPEWSLHNIDYNSLKHFIKVHTTKDEAKAIVIPGQPDTHLAKVEDELFHELSAQHGRAGLFVTAKADEINRRLQSLSDEIHRLILRCANADPESIPRKRQRKFMRLEREVLQCGDDIQHLQRFVNAQAIAFRKILKKYRKWTASTTLGARFRENVLSQPKSFVRKDFQPLRDAYEDLLHTLRSSTPIRSVPQSPVPDEETPVGSFQDGARQTLRRVTIETAPPQTYSYKFPREETAGYWNEYDNGSENGDMEERYVIYANPDETGSPDFKAMLHAFAKPFATARSWVKARKPERQPLLSRHASDSTYGATEEAPSPASTGYFSSLGRPPPSRGNDSSTAVETDAEDEADLEVGYASSEEFPSAGYEAHYAALPSVNDQRIHMYKDRVMFLATSGLFAMSFLLLGIAAVLIFTGRHKMRVEVDAGATVGAVVSLGCACTALALTMARWESLSGVNRAVVSVTFSTACVLNGMLLVLVMGNTAL</sequence>
<dbReference type="CDD" id="cd14474">
    <property type="entry name" value="SPX_YDR089W"/>
    <property type="match status" value="1"/>
</dbReference>
<dbReference type="OrthoDB" id="5588846at2759"/>
<dbReference type="AlphaFoldDB" id="A0A9W8Z1J4"/>
<evidence type="ECO:0000313" key="10">
    <source>
        <dbReference type="Proteomes" id="UP001140453"/>
    </source>
</evidence>
<reference evidence="9" key="1">
    <citation type="submission" date="2022-10" db="EMBL/GenBank/DDBJ databases">
        <title>Tapping the CABI collections for fungal endophytes: first genome assemblies for Collariella, Neodidymelliopsis, Ascochyta clinopodiicola, Didymella pomorum, Didymosphaeria variabile, Neocosmospora piperis and Neocucurbitaria cava.</title>
        <authorList>
            <person name="Hill R."/>
        </authorList>
    </citation>
    <scope>NUCLEOTIDE SEQUENCE</scope>
    <source>
        <strain evidence="9">IMI 355082</strain>
    </source>
</reference>
<comment type="caution">
    <text evidence="9">The sequence shown here is derived from an EMBL/GenBank/DDBJ whole genome shotgun (WGS) entry which is preliminary data.</text>
</comment>
<dbReference type="InterPro" id="IPR004331">
    <property type="entry name" value="SPX_dom"/>
</dbReference>
<keyword evidence="5 7" id="KW-0472">Membrane</keyword>
<dbReference type="EMBL" id="JAPEVB010000001">
    <property type="protein sequence ID" value="KAJ4396030.1"/>
    <property type="molecule type" value="Genomic_DNA"/>
</dbReference>
<dbReference type="PANTHER" id="PTHR46140:SF1">
    <property type="entry name" value="VACUOLAR TRANSPORTER CHAPERONE COMPLEX SUBUNIT 4-RELATED"/>
    <property type="match status" value="1"/>
</dbReference>
<keyword evidence="4 7" id="KW-1133">Transmembrane helix</keyword>
<feature type="region of interest" description="Disordered" evidence="6">
    <location>
        <begin position="313"/>
        <end position="370"/>
    </location>
</feature>
<evidence type="ECO:0000256" key="3">
    <source>
        <dbReference type="ARBA" id="ARBA00022692"/>
    </source>
</evidence>
<dbReference type="InterPro" id="IPR051572">
    <property type="entry name" value="VTC_Complex_Subunit"/>
</dbReference>
<feature type="transmembrane region" description="Helical" evidence="7">
    <location>
        <begin position="409"/>
        <end position="433"/>
    </location>
</feature>
<evidence type="ECO:0000256" key="4">
    <source>
        <dbReference type="ARBA" id="ARBA00022989"/>
    </source>
</evidence>
<dbReference type="PANTHER" id="PTHR46140">
    <property type="entry name" value="VACUOLAR TRANSPORTER CHAPERONE 1-RELATED"/>
    <property type="match status" value="1"/>
</dbReference>
<name>A0A9W8Z1J4_9PEZI</name>
<dbReference type="Proteomes" id="UP001140453">
    <property type="component" value="Unassembled WGS sequence"/>
</dbReference>
<protein>
    <recommendedName>
        <fullName evidence="8">SPX domain-containing protein</fullName>
    </recommendedName>
</protein>
<evidence type="ECO:0000256" key="5">
    <source>
        <dbReference type="ARBA" id="ARBA00023136"/>
    </source>
</evidence>
<evidence type="ECO:0000256" key="7">
    <source>
        <dbReference type="SAM" id="Phobius"/>
    </source>
</evidence>
<feature type="region of interest" description="Disordered" evidence="6">
    <location>
        <begin position="207"/>
        <end position="227"/>
    </location>
</feature>
<evidence type="ECO:0000259" key="8">
    <source>
        <dbReference type="PROSITE" id="PS51382"/>
    </source>
</evidence>
<feature type="transmembrane region" description="Helical" evidence="7">
    <location>
        <begin position="478"/>
        <end position="499"/>
    </location>
</feature>
<evidence type="ECO:0000256" key="6">
    <source>
        <dbReference type="SAM" id="MobiDB-lite"/>
    </source>
</evidence>
<keyword evidence="3 7" id="KW-0812">Transmembrane</keyword>
<accession>A0A9W8Z1J4</accession>
<keyword evidence="2" id="KW-0926">Vacuole</keyword>
<evidence type="ECO:0000313" key="9">
    <source>
        <dbReference type="EMBL" id="KAJ4396030.1"/>
    </source>
</evidence>
<keyword evidence="10" id="KW-1185">Reference proteome</keyword>
<gene>
    <name evidence="9" type="ORF">N0V93_000246</name>
</gene>
<dbReference type="GO" id="GO:0006799">
    <property type="term" value="P:polyphosphate biosynthetic process"/>
    <property type="evidence" value="ECO:0007669"/>
    <property type="project" value="UniProtKB-ARBA"/>
</dbReference>
<comment type="subcellular location">
    <subcellularLocation>
        <location evidence="1">Vacuole membrane</location>
        <topology evidence="1">Multi-pass membrane protein</topology>
    </subcellularLocation>
</comment>
<feature type="domain" description="SPX" evidence="8">
    <location>
        <begin position="12"/>
        <end position="174"/>
    </location>
</feature>
<dbReference type="PROSITE" id="PS51382">
    <property type="entry name" value="SPX"/>
    <property type="match status" value="1"/>
</dbReference>